<accession>A0A2S4UJP0</accession>
<evidence type="ECO:0000313" key="1">
    <source>
        <dbReference type="EMBL" id="POV97427.1"/>
    </source>
</evidence>
<dbReference type="EMBL" id="PKSM01000333">
    <property type="protein sequence ID" value="POV97427.1"/>
    <property type="molecule type" value="Genomic_DNA"/>
</dbReference>
<comment type="caution">
    <text evidence="1">The sequence shown here is derived from an EMBL/GenBank/DDBJ whole genome shotgun (WGS) entry which is preliminary data.</text>
</comment>
<dbReference type="Proteomes" id="UP000238274">
    <property type="component" value="Unassembled WGS sequence"/>
</dbReference>
<organism evidence="1 2">
    <name type="scientific">Puccinia striiformis</name>
    <dbReference type="NCBI Taxonomy" id="27350"/>
    <lineage>
        <taxon>Eukaryota</taxon>
        <taxon>Fungi</taxon>
        <taxon>Dikarya</taxon>
        <taxon>Basidiomycota</taxon>
        <taxon>Pucciniomycotina</taxon>
        <taxon>Pucciniomycetes</taxon>
        <taxon>Pucciniales</taxon>
        <taxon>Pucciniaceae</taxon>
        <taxon>Puccinia</taxon>
    </lineage>
</organism>
<sequence>MVISPLPQIFLDRITFCHGTSYLPNLQTSPSFIFNAKKKPVPIYIVYEEPSLLHLQAPPINMNQALPTTAKGLSLIQIF</sequence>
<reference evidence="2" key="2">
    <citation type="journal article" date="2018" name="BMC Genomics">
        <title>Genomic insights into host adaptation between the wheat stripe rust pathogen (Puccinia striiformis f. sp. tritici) and the barley stripe rust pathogen (Puccinia striiformis f. sp. hordei).</title>
        <authorList>
            <person name="Xia C."/>
            <person name="Wang M."/>
            <person name="Yin C."/>
            <person name="Cornejo O.E."/>
            <person name="Hulbert S.H."/>
            <person name="Chen X."/>
        </authorList>
    </citation>
    <scope>NUCLEOTIDE SEQUENCE [LARGE SCALE GENOMIC DNA]</scope>
    <source>
        <strain evidence="2">93TX-2</strain>
    </source>
</reference>
<protein>
    <submittedName>
        <fullName evidence="1">Uncharacterized protein</fullName>
    </submittedName>
</protein>
<dbReference type="AlphaFoldDB" id="A0A2S4UJP0"/>
<dbReference type="VEuPathDB" id="FungiDB:PSHT_14581"/>
<keyword evidence="2" id="KW-1185">Reference proteome</keyword>
<proteinExistence type="predicted"/>
<reference evidence="1 2" key="1">
    <citation type="submission" date="2017-12" db="EMBL/GenBank/DDBJ databases">
        <title>Gene loss provides genomic basis for host adaptation in cereal stripe rust fungi.</title>
        <authorList>
            <person name="Xia C."/>
        </authorList>
    </citation>
    <scope>NUCLEOTIDE SEQUENCE [LARGE SCALE GENOMIC DNA]</scope>
    <source>
        <strain evidence="1 2">93TX-2</strain>
    </source>
</reference>
<evidence type="ECO:0000313" key="2">
    <source>
        <dbReference type="Proteomes" id="UP000238274"/>
    </source>
</evidence>
<gene>
    <name evidence="1" type="ORF">PSHT_14581</name>
</gene>
<name>A0A2S4UJP0_9BASI</name>
<reference evidence="2" key="3">
    <citation type="journal article" date="2018" name="Mol. Plant Microbe Interact.">
        <title>Genome sequence resources for the wheat stripe rust pathogen (Puccinia striiformis f. sp. tritici) and the barley stripe rust pathogen (Puccinia striiformis f. sp. hordei).</title>
        <authorList>
            <person name="Xia C."/>
            <person name="Wang M."/>
            <person name="Yin C."/>
            <person name="Cornejo O.E."/>
            <person name="Hulbert S.H."/>
            <person name="Chen X."/>
        </authorList>
    </citation>
    <scope>NUCLEOTIDE SEQUENCE [LARGE SCALE GENOMIC DNA]</scope>
    <source>
        <strain evidence="2">93TX-2</strain>
    </source>
</reference>